<keyword evidence="3" id="KW-1185">Reference proteome</keyword>
<gene>
    <name evidence="2" type="ORF">CINCED_3A010939</name>
</gene>
<organism evidence="2 3">
    <name type="scientific">Cinara cedri</name>
    <dbReference type="NCBI Taxonomy" id="506608"/>
    <lineage>
        <taxon>Eukaryota</taxon>
        <taxon>Metazoa</taxon>
        <taxon>Ecdysozoa</taxon>
        <taxon>Arthropoda</taxon>
        <taxon>Hexapoda</taxon>
        <taxon>Insecta</taxon>
        <taxon>Pterygota</taxon>
        <taxon>Neoptera</taxon>
        <taxon>Paraneoptera</taxon>
        <taxon>Hemiptera</taxon>
        <taxon>Sternorrhyncha</taxon>
        <taxon>Aphidomorpha</taxon>
        <taxon>Aphidoidea</taxon>
        <taxon>Aphididae</taxon>
        <taxon>Lachninae</taxon>
        <taxon>Cinara</taxon>
    </lineage>
</organism>
<evidence type="ECO:0000313" key="2">
    <source>
        <dbReference type="EMBL" id="VVC34216.1"/>
    </source>
</evidence>
<protein>
    <submittedName>
        <fullName evidence="2">Uncharacterized protein</fullName>
    </submittedName>
</protein>
<dbReference type="EMBL" id="CABPRJ010000986">
    <property type="protein sequence ID" value="VVC34216.1"/>
    <property type="molecule type" value="Genomic_DNA"/>
</dbReference>
<evidence type="ECO:0000256" key="1">
    <source>
        <dbReference type="SAM" id="MobiDB-lite"/>
    </source>
</evidence>
<feature type="compositionally biased region" description="Basic and acidic residues" evidence="1">
    <location>
        <begin position="92"/>
        <end position="102"/>
    </location>
</feature>
<sequence length="102" mass="12039">MDVRYSNLGLCREPKHEYRTSIPKHLSAANHWLITLVRLKRDPEFPSVNETAATYYERFRGRLLDIPNRPISESASLTLPGNPNRRLKRNWRRDPKTQELIV</sequence>
<dbReference type="AlphaFoldDB" id="A0A5E4MRU4"/>
<proteinExistence type="predicted"/>
<reference evidence="2 3" key="1">
    <citation type="submission" date="2019-08" db="EMBL/GenBank/DDBJ databases">
        <authorList>
            <person name="Alioto T."/>
            <person name="Alioto T."/>
            <person name="Gomez Garrido J."/>
        </authorList>
    </citation>
    <scope>NUCLEOTIDE SEQUENCE [LARGE SCALE GENOMIC DNA]</scope>
</reference>
<feature type="region of interest" description="Disordered" evidence="1">
    <location>
        <begin position="74"/>
        <end position="102"/>
    </location>
</feature>
<dbReference type="Proteomes" id="UP000325440">
    <property type="component" value="Unassembled WGS sequence"/>
</dbReference>
<accession>A0A5E4MRU4</accession>
<name>A0A5E4MRU4_9HEMI</name>
<evidence type="ECO:0000313" key="3">
    <source>
        <dbReference type="Proteomes" id="UP000325440"/>
    </source>
</evidence>